<keyword evidence="4 6" id="KW-1133">Transmembrane helix</keyword>
<dbReference type="GO" id="GO:0016020">
    <property type="term" value="C:membrane"/>
    <property type="evidence" value="ECO:0007669"/>
    <property type="project" value="UniProtKB-SubCell"/>
</dbReference>
<reference evidence="8" key="1">
    <citation type="submission" date="2021-02" db="EMBL/GenBank/DDBJ databases">
        <authorList>
            <person name="Dougan E. K."/>
            <person name="Rhodes N."/>
            <person name="Thang M."/>
            <person name="Chan C."/>
        </authorList>
    </citation>
    <scope>NUCLEOTIDE SEQUENCE</scope>
</reference>
<keyword evidence="3 6" id="KW-0812">Transmembrane</keyword>
<feature type="transmembrane region" description="Helical" evidence="6">
    <location>
        <begin position="40"/>
        <end position="62"/>
    </location>
</feature>
<evidence type="ECO:0000313" key="8">
    <source>
        <dbReference type="EMBL" id="CAE7370365.1"/>
    </source>
</evidence>
<feature type="transmembrane region" description="Helical" evidence="6">
    <location>
        <begin position="176"/>
        <end position="197"/>
    </location>
</feature>
<dbReference type="PANTHER" id="PTHR12778">
    <property type="entry name" value="SOLUTE CARRIER FAMILY 33 ACETYL-COA TRANSPORTER -RELATED"/>
    <property type="match status" value="1"/>
</dbReference>
<dbReference type="GO" id="GO:0035348">
    <property type="term" value="P:acetyl-CoA transmembrane transport"/>
    <property type="evidence" value="ECO:0007669"/>
    <property type="project" value="InterPro"/>
</dbReference>
<dbReference type="InterPro" id="IPR024371">
    <property type="entry name" value="AcetylCoA_trans_1-like"/>
</dbReference>
<dbReference type="PANTHER" id="PTHR12778:SF10">
    <property type="entry name" value="MAJOR FACILITATOR SUPERFAMILY DOMAIN-CONTAINING PROTEIN 3"/>
    <property type="match status" value="1"/>
</dbReference>
<comment type="caution">
    <text evidence="8">The sequence shown here is derived from an EMBL/GenBank/DDBJ whole genome shotgun (WGS) entry which is preliminary data.</text>
</comment>
<name>A0A812Q757_SYMPI</name>
<dbReference type="GO" id="GO:0008521">
    <property type="term" value="F:acetyl-CoA transmembrane transporter activity"/>
    <property type="evidence" value="ECO:0007669"/>
    <property type="project" value="InterPro"/>
</dbReference>
<keyword evidence="2" id="KW-0813">Transport</keyword>
<feature type="chain" id="PRO_5032965431" evidence="7">
    <location>
        <begin position="17"/>
        <end position="245"/>
    </location>
</feature>
<dbReference type="AlphaFoldDB" id="A0A812Q757"/>
<feature type="transmembrane region" description="Helical" evidence="6">
    <location>
        <begin position="74"/>
        <end position="92"/>
    </location>
</feature>
<evidence type="ECO:0000256" key="1">
    <source>
        <dbReference type="ARBA" id="ARBA00004141"/>
    </source>
</evidence>
<dbReference type="Proteomes" id="UP000649617">
    <property type="component" value="Unassembled WGS sequence"/>
</dbReference>
<dbReference type="InterPro" id="IPR004752">
    <property type="entry name" value="AmpG_permease/AT-1"/>
</dbReference>
<evidence type="ECO:0000256" key="2">
    <source>
        <dbReference type="ARBA" id="ARBA00022448"/>
    </source>
</evidence>
<evidence type="ECO:0000313" key="9">
    <source>
        <dbReference type="Proteomes" id="UP000649617"/>
    </source>
</evidence>
<feature type="transmembrane region" description="Helical" evidence="6">
    <location>
        <begin position="112"/>
        <end position="131"/>
    </location>
</feature>
<feature type="transmembrane region" description="Helical" evidence="6">
    <location>
        <begin position="143"/>
        <end position="164"/>
    </location>
</feature>
<feature type="signal peptide" evidence="7">
    <location>
        <begin position="1"/>
        <end position="16"/>
    </location>
</feature>
<sequence length="245" mass="26322">MIAVLLAVTAMYSIQGCIYGLSDRTLPHLLNRKESSLGASEVLAIVHLPAALKVFFAPLVDYGAQNIPGGYKNLMIALQGLLVAALLFLVPLLPEAVQLGGRPGAEQLRWPLFGVALLNAVGDLILDAFALRQVPANLQHLPAVCQVIGIFVGMTVAKSGLFLLMKLEVFSLEGLLAGFVGFMAAIAMLAVLAVALAGKANRNLEAVHFRDVVQGFWIFTTHRPNMAHWLLYQFFMPAATGLCIC</sequence>
<evidence type="ECO:0000256" key="7">
    <source>
        <dbReference type="SAM" id="SignalP"/>
    </source>
</evidence>
<accession>A0A812Q757</accession>
<keyword evidence="9" id="KW-1185">Reference proteome</keyword>
<evidence type="ECO:0000256" key="6">
    <source>
        <dbReference type="SAM" id="Phobius"/>
    </source>
</evidence>
<evidence type="ECO:0000256" key="4">
    <source>
        <dbReference type="ARBA" id="ARBA00022989"/>
    </source>
</evidence>
<keyword evidence="7" id="KW-0732">Signal</keyword>
<evidence type="ECO:0000256" key="3">
    <source>
        <dbReference type="ARBA" id="ARBA00022692"/>
    </source>
</evidence>
<dbReference type="Pfam" id="PF13000">
    <property type="entry name" value="Acatn"/>
    <property type="match status" value="1"/>
</dbReference>
<organism evidence="8 9">
    <name type="scientific">Symbiodinium pilosum</name>
    <name type="common">Dinoflagellate</name>
    <dbReference type="NCBI Taxonomy" id="2952"/>
    <lineage>
        <taxon>Eukaryota</taxon>
        <taxon>Sar</taxon>
        <taxon>Alveolata</taxon>
        <taxon>Dinophyceae</taxon>
        <taxon>Suessiales</taxon>
        <taxon>Symbiodiniaceae</taxon>
        <taxon>Symbiodinium</taxon>
    </lineage>
</organism>
<dbReference type="EMBL" id="CAJNIZ010015185">
    <property type="protein sequence ID" value="CAE7370365.1"/>
    <property type="molecule type" value="Genomic_DNA"/>
</dbReference>
<protein>
    <submittedName>
        <fullName evidence="8">100159922 protein</fullName>
    </submittedName>
</protein>
<comment type="subcellular location">
    <subcellularLocation>
        <location evidence="1">Membrane</location>
        <topology evidence="1">Multi-pass membrane protein</topology>
    </subcellularLocation>
</comment>
<keyword evidence="5 6" id="KW-0472">Membrane</keyword>
<evidence type="ECO:0000256" key="5">
    <source>
        <dbReference type="ARBA" id="ARBA00023136"/>
    </source>
</evidence>
<proteinExistence type="predicted"/>
<gene>
    <name evidence="8" type="primary">100159922</name>
    <name evidence="8" type="ORF">SPIL2461_LOCUS8995</name>
</gene>